<organism evidence="6">
    <name type="scientific">Schistocephalus solidus</name>
    <name type="common">Tapeworm</name>
    <dbReference type="NCBI Taxonomy" id="70667"/>
    <lineage>
        <taxon>Eukaryota</taxon>
        <taxon>Metazoa</taxon>
        <taxon>Spiralia</taxon>
        <taxon>Lophotrochozoa</taxon>
        <taxon>Platyhelminthes</taxon>
        <taxon>Cestoda</taxon>
        <taxon>Eucestoda</taxon>
        <taxon>Diphyllobothriidea</taxon>
        <taxon>Diphyllobothriidae</taxon>
        <taxon>Schistocephalus</taxon>
    </lineage>
</organism>
<evidence type="ECO:0000259" key="3">
    <source>
        <dbReference type="PROSITE" id="PS50026"/>
    </source>
</evidence>
<dbReference type="WBParaSite" id="SSLN_0000288901-mRNA-1">
    <property type="protein sequence ID" value="SSLN_0000288901-mRNA-1"/>
    <property type="gene ID" value="SSLN_0000288901"/>
</dbReference>
<comment type="caution">
    <text evidence="1">Lacks conserved residue(s) required for the propagation of feature annotation.</text>
</comment>
<protein>
    <submittedName>
        <fullName evidence="6">EGF-like domain-containing protein</fullName>
    </submittedName>
</protein>
<keyword evidence="5" id="KW-1185">Reference proteome</keyword>
<reference evidence="6" key="1">
    <citation type="submission" date="2016-06" db="UniProtKB">
        <authorList>
            <consortium name="WormBaseParasite"/>
        </authorList>
    </citation>
    <scope>IDENTIFICATION</scope>
</reference>
<evidence type="ECO:0000256" key="2">
    <source>
        <dbReference type="SAM" id="SignalP"/>
    </source>
</evidence>
<proteinExistence type="predicted"/>
<evidence type="ECO:0000313" key="5">
    <source>
        <dbReference type="Proteomes" id="UP000275846"/>
    </source>
</evidence>
<keyword evidence="1" id="KW-1015">Disulfide bond</keyword>
<dbReference type="EMBL" id="UYSU01032340">
    <property type="protein sequence ID" value="VDL89187.1"/>
    <property type="molecule type" value="Genomic_DNA"/>
</dbReference>
<dbReference type="PROSITE" id="PS50026">
    <property type="entry name" value="EGF_3"/>
    <property type="match status" value="1"/>
</dbReference>
<dbReference type="PROSITE" id="PS00022">
    <property type="entry name" value="EGF_1"/>
    <property type="match status" value="1"/>
</dbReference>
<evidence type="ECO:0000313" key="4">
    <source>
        <dbReference type="EMBL" id="VDL89187.1"/>
    </source>
</evidence>
<keyword evidence="1" id="KW-0245">EGF-like domain</keyword>
<feature type="chain" id="PRO_5043141135" evidence="2">
    <location>
        <begin position="25"/>
        <end position="417"/>
    </location>
</feature>
<reference evidence="4 5" key="2">
    <citation type="submission" date="2018-11" db="EMBL/GenBank/DDBJ databases">
        <authorList>
            <consortium name="Pathogen Informatics"/>
        </authorList>
    </citation>
    <scope>NUCLEOTIDE SEQUENCE [LARGE SCALE GENOMIC DNA]</scope>
    <source>
        <strain evidence="4 5">NST_G2</strain>
    </source>
</reference>
<feature type="disulfide bond" evidence="1">
    <location>
        <begin position="366"/>
        <end position="375"/>
    </location>
</feature>
<dbReference type="OrthoDB" id="5855429at2759"/>
<feature type="signal peptide" evidence="2">
    <location>
        <begin position="1"/>
        <end position="24"/>
    </location>
</feature>
<dbReference type="AlphaFoldDB" id="A0A183SF04"/>
<dbReference type="Proteomes" id="UP000275846">
    <property type="component" value="Unassembled WGS sequence"/>
</dbReference>
<gene>
    <name evidence="4" type="ORF">SSLN_LOCUS2802</name>
</gene>
<feature type="domain" description="EGF-like" evidence="3">
    <location>
        <begin position="337"/>
        <end position="376"/>
    </location>
</feature>
<name>A0A183SF04_SCHSO</name>
<evidence type="ECO:0000256" key="1">
    <source>
        <dbReference type="PROSITE-ProRule" id="PRU00076"/>
    </source>
</evidence>
<evidence type="ECO:0000313" key="6">
    <source>
        <dbReference type="WBParaSite" id="SSLN_0000288901-mRNA-1"/>
    </source>
</evidence>
<dbReference type="STRING" id="70667.A0A183SF04"/>
<accession>A0A183SF04</accession>
<sequence length="417" mass="46578">MRGDSFSIAFGLVIFALCEEGTVAEEGIQLESDILTFIFSRRTTAINYFFSPFTPYSDMRDMVLRASEFGFPSSLRRTEALPDKIVFKNVPYFHSDGELNGTLEFRIDEMVKTLLLTAKAVTRRIPPPDANPKLSFFDLYMASMRPLGFTNYVYPFRLRITRFQKKPVSMQDSAMRKAMLAEPIFHTLQHSAESLRPPPLGLLVMQGWRLLFWVTISELKNFYTGSWQPQPITEVAPTNLDDLSATFIYHICNIMRKDRDLAPTDIPTGFCPNPCATLPCLRIRNAVGEECFQTGQGLFISDFRCNCLPGFEWVPPLGSSELGMDTPLSDEVGSCEPLDICSTYCNLLGTRRCDVIPGTGNAVCLCKLDFMGPTCSLKRNPCIELSNSAQMPGNMACNSGQGGKCLPTLGSDYYACQ</sequence>
<keyword evidence="2" id="KW-0732">Signal</keyword>
<dbReference type="InterPro" id="IPR000742">
    <property type="entry name" value="EGF"/>
</dbReference>